<dbReference type="AlphaFoldDB" id="A0A443VEZ6"/>
<protein>
    <recommendedName>
        <fullName evidence="3">DUF2913 family protein</fullName>
    </recommendedName>
</protein>
<evidence type="ECO:0008006" key="3">
    <source>
        <dbReference type="Google" id="ProtNLM"/>
    </source>
</evidence>
<accession>A0A443VEZ6</accession>
<sequence>MEFNVSDRTDKNLTEELAHFSWCMMVAVSIARQDGKIASGLQEHMFIMKWLVNAQKRKLFPKTLSQSILWLQREGKSHGPTANLYKQVESIWLSNSKYPSKTNDLLRFANAFSELQKTGWVGYVLTDEEWINEAKTNEIDNIIYIHKNSLHESFNQDGQFIKNLELKLKGDIGHAQSIFKKILFRTELSGCIDGLFILSLIKK</sequence>
<evidence type="ECO:0000313" key="1">
    <source>
        <dbReference type="EMBL" id="RWT15807.1"/>
    </source>
</evidence>
<gene>
    <name evidence="1" type="ORF">DN603_27385</name>
</gene>
<dbReference type="Pfam" id="PF11140">
    <property type="entry name" value="DUF2913"/>
    <property type="match status" value="1"/>
</dbReference>
<comment type="caution">
    <text evidence="1">The sequence shown here is derived from an EMBL/GenBank/DDBJ whole genome shotgun (WGS) entry which is preliminary data.</text>
</comment>
<organism evidence="1 2">
    <name type="scientific">Raoultella planticola</name>
    <name type="common">Klebsiella planticola</name>
    <dbReference type="NCBI Taxonomy" id="575"/>
    <lineage>
        <taxon>Bacteria</taxon>
        <taxon>Pseudomonadati</taxon>
        <taxon>Pseudomonadota</taxon>
        <taxon>Gammaproteobacteria</taxon>
        <taxon>Enterobacterales</taxon>
        <taxon>Enterobacteriaceae</taxon>
        <taxon>Klebsiella/Raoultella group</taxon>
        <taxon>Raoultella</taxon>
    </lineage>
</organism>
<dbReference type="Proteomes" id="UP000288843">
    <property type="component" value="Unassembled WGS sequence"/>
</dbReference>
<name>A0A443VEZ6_RAOPL</name>
<proteinExistence type="predicted"/>
<evidence type="ECO:0000313" key="2">
    <source>
        <dbReference type="Proteomes" id="UP000288843"/>
    </source>
</evidence>
<dbReference type="InterPro" id="IPR021316">
    <property type="entry name" value="DUF2913"/>
</dbReference>
<reference evidence="1 2" key="1">
    <citation type="submission" date="2018-06" db="EMBL/GenBank/DDBJ databases">
        <title>Carbapenemase-producing Enterobacteriaceae present in wastewater treatment plant effluent and nearby surface waters in the US.</title>
        <authorList>
            <person name="Mathys D.A."/>
            <person name="Mollenkopf D.F."/>
            <person name="Feicht S.M."/>
            <person name="Adams R.J."/>
            <person name="Albers A.L."/>
            <person name="Stuever D.M."/>
            <person name="Daniels J.B."/>
            <person name="Wittum T.E."/>
        </authorList>
    </citation>
    <scope>NUCLEOTIDE SEQUENCE [LARGE SCALE GENOMIC DNA]</scope>
    <source>
        <strain evidence="1 2">GEO_47_Down_B</strain>
    </source>
</reference>
<dbReference type="EMBL" id="QKOX01000045">
    <property type="protein sequence ID" value="RWT15807.1"/>
    <property type="molecule type" value="Genomic_DNA"/>
</dbReference>